<dbReference type="InterPro" id="IPR056367">
    <property type="entry name" value="ASKHA_NBD_ParM_R1-like"/>
</dbReference>
<sequence length="374" mass="41563">MLVFVRYFSVFFYISASFCLYTQTRIRNNPFECCIFPDGYGFFLNNVRFEMRIFVDDGSTNIKLAWVADGEVKTLISPNSFKPEWSMTLLTDSTGPASANYEIDGEKYSFDQLSPDAVRTTETRYQYSDVNVVAIHHALMQSGIEPQPVDIVVTLPLGEYLDENDQPDMAKIERKKANVKRAVTVQGHESFTVRKVSVLPESVPAGFSVLKDLDDLDSLLIVDIGGTTLDIAHVRSKMSGFTKTHCDPKTGVSIITEAVKHALDTSVSTRTSSYFADRLIQARNDDSFLSRYLQNADQRAQVMKVLHEREKALTHRVTDSVGRFAGFTHVMVVGGGASLVASAVKQATGVSDDRFFVSDNPQFDLVLGMVAMKG</sequence>
<organism evidence="3">
    <name type="scientific">Klebsiella aerogenes</name>
    <name type="common">Enterobacter aerogenes</name>
    <dbReference type="NCBI Taxonomy" id="548"/>
    <lineage>
        <taxon>Bacteria</taxon>
        <taxon>Pseudomonadati</taxon>
        <taxon>Pseudomonadota</taxon>
        <taxon>Gammaproteobacteria</taxon>
        <taxon>Enterobacterales</taxon>
        <taxon>Enterobacteriaceae</taxon>
        <taxon>Klebsiella/Raoultella group</taxon>
        <taxon>Klebsiella</taxon>
    </lineage>
</organism>
<dbReference type="InterPro" id="IPR048345">
    <property type="entry name" value="ParM_C"/>
</dbReference>
<dbReference type="Gene3D" id="3.30.420.40">
    <property type="match status" value="2"/>
</dbReference>
<dbReference type="InterPro" id="IPR043129">
    <property type="entry name" value="ATPase_NBD"/>
</dbReference>
<dbReference type="Pfam" id="PF06406">
    <property type="entry name" value="StbA_N"/>
    <property type="match status" value="1"/>
</dbReference>
<reference evidence="3" key="1">
    <citation type="journal article" date="2018" name="Front. Microbiol.">
        <title>Dissemination of KPC-2-Encoding IncX6 Plasmids Among Multiple Enterobacteriaceae Species in a Single Chinese Hospital.</title>
        <authorList>
            <person name="Li B."/>
            <person name="Feng J."/>
            <person name="Zhan Z."/>
            <person name="Yin Z."/>
            <person name="Jiang Q."/>
            <person name="Wei P."/>
            <person name="Chen X."/>
            <person name="Gao B."/>
            <person name="Hou J."/>
            <person name="Mao P."/>
            <person name="Wu W."/>
            <person name="Chen W."/>
            <person name="Tong Y."/>
            <person name="Wang J."/>
            <person name="Li B."/>
            <person name="Zhou D."/>
        </authorList>
    </citation>
    <scope>NUCLEOTIDE SEQUENCE</scope>
    <source>
        <strain evidence="3">E20</strain>
        <plasmid evidence="3">pE20-qnrS</plasmid>
    </source>
</reference>
<dbReference type="AlphaFoldDB" id="A0A2R4NCG2"/>
<dbReference type="CDD" id="cd24022">
    <property type="entry name" value="ASKHA_NBD_ParM_R1-like"/>
    <property type="match status" value="1"/>
</dbReference>
<dbReference type="InterPro" id="IPR009440">
    <property type="entry name" value="ParM/StbA_N"/>
</dbReference>
<accession>A0A2R4NCG2</accession>
<geneLocation type="plasmid" evidence="3">
    <name>pE20-qnrS</name>
</geneLocation>
<protein>
    <submittedName>
        <fullName evidence="3">Phage stability/partitioning protein</fullName>
    </submittedName>
</protein>
<name>A0A2R4NCG2_KLEAE</name>
<dbReference type="EMBL" id="MG288684">
    <property type="protein sequence ID" value="AVX33808.1"/>
    <property type="molecule type" value="Genomic_DNA"/>
</dbReference>
<evidence type="ECO:0000259" key="2">
    <source>
        <dbReference type="Pfam" id="PF21523"/>
    </source>
</evidence>
<feature type="domain" description="Plasmid segregation protein ParM C-terminal" evidence="2">
    <location>
        <begin position="213"/>
        <end position="372"/>
    </location>
</feature>
<keyword evidence="3" id="KW-0614">Plasmid</keyword>
<proteinExistence type="predicted"/>
<dbReference type="SUPFAM" id="SSF53067">
    <property type="entry name" value="Actin-like ATPase domain"/>
    <property type="match status" value="2"/>
</dbReference>
<evidence type="ECO:0000259" key="1">
    <source>
        <dbReference type="Pfam" id="PF06406"/>
    </source>
</evidence>
<feature type="domain" description="Plasmid segregation protein ParM/StbA N-terminal" evidence="1">
    <location>
        <begin position="51"/>
        <end position="211"/>
    </location>
</feature>
<dbReference type="Pfam" id="PF21523">
    <property type="entry name" value="ParM_N"/>
    <property type="match status" value="1"/>
</dbReference>
<evidence type="ECO:0000313" key="3">
    <source>
        <dbReference type="EMBL" id="AVX33808.1"/>
    </source>
</evidence>